<gene>
    <name evidence="2" type="primary">ATP8</name>
</gene>
<keyword evidence="1" id="KW-0472">Membrane</keyword>
<dbReference type="RefSeq" id="YP_009519726.1">
    <property type="nucleotide sequence ID" value="NC_039530.1"/>
</dbReference>
<dbReference type="CTD" id="4509"/>
<keyword evidence="1" id="KW-0812">Transmembrane</keyword>
<dbReference type="GeneID" id="38279763"/>
<evidence type="ECO:0000256" key="1">
    <source>
        <dbReference type="SAM" id="Phobius"/>
    </source>
</evidence>
<dbReference type="EMBL" id="MH001228">
    <property type="protein sequence ID" value="AYC65900.1"/>
    <property type="molecule type" value="Genomic_DNA"/>
</dbReference>
<evidence type="ECO:0000313" key="2">
    <source>
        <dbReference type="EMBL" id="AYC65900.1"/>
    </source>
</evidence>
<keyword evidence="1" id="KW-1133">Transmembrane helix</keyword>
<organism evidence="2">
    <name type="scientific">Colpocephalum griffoneae</name>
    <dbReference type="NCBI Taxonomy" id="2358484"/>
    <lineage>
        <taxon>Eukaryota</taxon>
        <taxon>Metazoa</taxon>
        <taxon>Ecdysozoa</taxon>
        <taxon>Arthropoda</taxon>
        <taxon>Hexapoda</taxon>
        <taxon>Insecta</taxon>
        <taxon>Pterygota</taxon>
        <taxon>Neoptera</taxon>
        <taxon>Paraneoptera</taxon>
        <taxon>Psocodea</taxon>
        <taxon>Troctomorpha</taxon>
        <taxon>Phthiraptera</taxon>
        <taxon>Amblycera</taxon>
        <taxon>Menoponidae</taxon>
        <taxon>Colpocephalum</taxon>
    </lineage>
</organism>
<accession>A0A386B2D1</accession>
<name>A0A386B2D1_9NEOP</name>
<feature type="transmembrane region" description="Helical" evidence="1">
    <location>
        <begin position="6"/>
        <end position="29"/>
    </location>
</feature>
<reference evidence="2" key="1">
    <citation type="journal article" date="2018" name="Syst. Biol.">
        <title>Mitochondrial Genome Fragmentation Unites the Parasitic Lice of Eutherian Mammals.</title>
        <authorList>
            <person name="Song F."/>
            <person name="Li H."/>
            <person name="Liu G.-H."/>
            <person name="Wang W."/>
            <person name="James P."/>
            <person name="Colwell D.D."/>
            <person name="Tran A."/>
            <person name="Gong S."/>
            <person name="Cai W."/>
            <person name="Shao R."/>
        </authorList>
    </citation>
    <scope>NUCLEOTIDE SEQUENCE</scope>
</reference>
<proteinExistence type="predicted"/>
<keyword evidence="2" id="KW-0496">Mitochondrion</keyword>
<dbReference type="AlphaFoldDB" id="A0A386B2D1"/>
<geneLocation type="mitochondrion" evidence="2"/>
<protein>
    <submittedName>
        <fullName evidence="2">ATP synthase F0 subunit 8</fullName>
    </submittedName>
</protein>
<sequence length="55" mass="6790">MPQMFPSYHMLIFLMFLLVFFFFFCSMYWQGYSLIPSVKKSLKENSSMEKKNYPW</sequence>